<dbReference type="Pfam" id="PF11604">
    <property type="entry name" value="CusF_Ec"/>
    <property type="match status" value="1"/>
</dbReference>
<evidence type="ECO:0000256" key="1">
    <source>
        <dbReference type="SAM" id="MobiDB-lite"/>
    </source>
</evidence>
<dbReference type="RefSeq" id="WP_251812090.1">
    <property type="nucleotide sequence ID" value="NZ_CP101527.1"/>
</dbReference>
<dbReference type="KEGG" id="asem:NNL22_06735"/>
<dbReference type="Proteomes" id="UP001164472">
    <property type="component" value="Chromosome"/>
</dbReference>
<keyword evidence="2" id="KW-0732">Signal</keyword>
<protein>
    <submittedName>
        <fullName evidence="3">Copper-binding protein</fullName>
    </submittedName>
</protein>
<sequence>MEKFNTTKKSKLAAAAIIAGVFFAPGLVTAGAGHGHEGGGHMQSSKQGEHMNQEQKMTHVLGNGRINKVMAKGHMVNISHEPISELNWPKMRMNFKTSDKVNLGELKPGQKVQFKLQVDQDNNYLINEIHVVK</sequence>
<keyword evidence="4" id="KW-1185">Reference proteome</keyword>
<dbReference type="EMBL" id="CP101527">
    <property type="protein sequence ID" value="UZW76273.1"/>
    <property type="molecule type" value="Genomic_DNA"/>
</dbReference>
<dbReference type="InterPro" id="IPR042230">
    <property type="entry name" value="CusF_sf"/>
</dbReference>
<feature type="chain" id="PRO_5038586709" evidence="2">
    <location>
        <begin position="31"/>
        <end position="133"/>
    </location>
</feature>
<reference evidence="3" key="1">
    <citation type="submission" date="2022-07" db="EMBL/GenBank/DDBJ databases">
        <title>Alkalimarinus sp. nov., isolated from gut of a Alitta virens.</title>
        <authorList>
            <person name="Yang A.I."/>
            <person name="Shin N.-R."/>
        </authorList>
    </citation>
    <scope>NUCLEOTIDE SEQUENCE</scope>
    <source>
        <strain evidence="3">FA028</strain>
    </source>
</reference>
<feature type="signal peptide" evidence="2">
    <location>
        <begin position="1"/>
        <end position="30"/>
    </location>
</feature>
<dbReference type="InterPro" id="IPR021647">
    <property type="entry name" value="CusF_Ec"/>
</dbReference>
<dbReference type="Gene3D" id="2.40.50.320">
    <property type="entry name" value="Copper binding periplasmic protein CusF"/>
    <property type="match status" value="1"/>
</dbReference>
<dbReference type="AlphaFoldDB" id="A0A9E8HKE2"/>
<gene>
    <name evidence="3" type="ORF">NNL22_06735</name>
</gene>
<evidence type="ECO:0000313" key="3">
    <source>
        <dbReference type="EMBL" id="UZW76273.1"/>
    </source>
</evidence>
<feature type="region of interest" description="Disordered" evidence="1">
    <location>
        <begin position="33"/>
        <end position="54"/>
    </location>
</feature>
<evidence type="ECO:0000313" key="4">
    <source>
        <dbReference type="Proteomes" id="UP001164472"/>
    </source>
</evidence>
<name>A0A9E8HKE2_9ALTE</name>
<evidence type="ECO:0000256" key="2">
    <source>
        <dbReference type="SAM" id="SignalP"/>
    </source>
</evidence>
<accession>A0A9E8HKE2</accession>
<organism evidence="3 4">
    <name type="scientific">Alkalimarinus sediminis</name>
    <dbReference type="NCBI Taxonomy" id="1632866"/>
    <lineage>
        <taxon>Bacteria</taxon>
        <taxon>Pseudomonadati</taxon>
        <taxon>Pseudomonadota</taxon>
        <taxon>Gammaproteobacteria</taxon>
        <taxon>Alteromonadales</taxon>
        <taxon>Alteromonadaceae</taxon>
        <taxon>Alkalimarinus</taxon>
    </lineage>
</organism>
<proteinExistence type="predicted"/>